<comment type="function">
    <text evidence="7">May play the central regulatory role in sporulation. It may be an element of the effector pathway responsible for the activation of sporulation genes in response to nutritional stress. Spo0A may act in concert with spo0H (a sigma factor) to control the expression of some genes that are critical to the sporulation process.</text>
</comment>
<evidence type="ECO:0000256" key="9">
    <source>
        <dbReference type="PROSITE-ProRule" id="PRU01091"/>
    </source>
</evidence>
<dbReference type="InterPro" id="IPR016032">
    <property type="entry name" value="Sig_transdc_resp-reg_C-effctor"/>
</dbReference>
<evidence type="ECO:0000256" key="3">
    <source>
        <dbReference type="ARBA" id="ARBA00023012"/>
    </source>
</evidence>
<dbReference type="KEGG" id="vgu:HYG85_01050"/>
<dbReference type="SMART" id="SM00448">
    <property type="entry name" value="REC"/>
    <property type="match status" value="1"/>
</dbReference>
<evidence type="ECO:0000256" key="1">
    <source>
        <dbReference type="ARBA" id="ARBA00018672"/>
    </source>
</evidence>
<dbReference type="AlphaFoldDB" id="A0A8J8SAG6"/>
<evidence type="ECO:0000259" key="11">
    <source>
        <dbReference type="PROSITE" id="PS51755"/>
    </source>
</evidence>
<dbReference type="InterPro" id="IPR036388">
    <property type="entry name" value="WH-like_DNA-bd_sf"/>
</dbReference>
<reference evidence="12 13" key="1">
    <citation type="submission" date="2020-07" db="EMBL/GenBank/DDBJ databases">
        <title>Vallitalea guaymasensis genome.</title>
        <authorList>
            <person name="Postec A."/>
        </authorList>
    </citation>
    <scope>NUCLEOTIDE SEQUENCE [LARGE SCALE GENOMIC DNA]</scope>
    <source>
        <strain evidence="12 13">Ra1766G1</strain>
    </source>
</reference>
<evidence type="ECO:0000256" key="8">
    <source>
        <dbReference type="PROSITE-ProRule" id="PRU00169"/>
    </source>
</evidence>
<keyword evidence="5 9" id="KW-0238">DNA-binding</keyword>
<dbReference type="InterPro" id="IPR039420">
    <property type="entry name" value="WalR-like"/>
</dbReference>
<dbReference type="InterPro" id="IPR011006">
    <property type="entry name" value="CheY-like_superfamily"/>
</dbReference>
<proteinExistence type="predicted"/>
<evidence type="ECO:0000259" key="10">
    <source>
        <dbReference type="PROSITE" id="PS50110"/>
    </source>
</evidence>
<dbReference type="GO" id="GO:0000156">
    <property type="term" value="F:phosphorelay response regulator activity"/>
    <property type="evidence" value="ECO:0007669"/>
    <property type="project" value="TreeGrafter"/>
</dbReference>
<dbReference type="Gene3D" id="6.10.250.690">
    <property type="match status" value="1"/>
</dbReference>
<keyword evidence="4" id="KW-0805">Transcription regulation</keyword>
<evidence type="ECO:0000313" key="13">
    <source>
        <dbReference type="Proteomes" id="UP000677305"/>
    </source>
</evidence>
<dbReference type="GO" id="GO:0006355">
    <property type="term" value="P:regulation of DNA-templated transcription"/>
    <property type="evidence" value="ECO:0007669"/>
    <property type="project" value="InterPro"/>
</dbReference>
<protein>
    <recommendedName>
        <fullName evidence="1">Stage 0 sporulation protein A homolog</fullName>
    </recommendedName>
</protein>
<dbReference type="Proteomes" id="UP000677305">
    <property type="component" value="Chromosome"/>
</dbReference>
<dbReference type="SUPFAM" id="SSF46894">
    <property type="entry name" value="C-terminal effector domain of the bipartite response regulators"/>
    <property type="match status" value="1"/>
</dbReference>
<dbReference type="Gene3D" id="3.40.50.2300">
    <property type="match status" value="1"/>
</dbReference>
<evidence type="ECO:0000256" key="2">
    <source>
        <dbReference type="ARBA" id="ARBA00022553"/>
    </source>
</evidence>
<keyword evidence="2 8" id="KW-0597">Phosphoprotein</keyword>
<dbReference type="PROSITE" id="PS51755">
    <property type="entry name" value="OMPR_PHOB"/>
    <property type="match status" value="1"/>
</dbReference>
<dbReference type="InterPro" id="IPR001867">
    <property type="entry name" value="OmpR/PhoB-type_DNA-bd"/>
</dbReference>
<keyword evidence="6" id="KW-0804">Transcription</keyword>
<evidence type="ECO:0000256" key="7">
    <source>
        <dbReference type="ARBA" id="ARBA00024867"/>
    </source>
</evidence>
<dbReference type="OrthoDB" id="9802426at2"/>
<keyword evidence="3" id="KW-0902">Two-component regulatory system</keyword>
<organism evidence="12 13">
    <name type="scientific">Vallitalea guaymasensis</name>
    <dbReference type="NCBI Taxonomy" id="1185412"/>
    <lineage>
        <taxon>Bacteria</taxon>
        <taxon>Bacillati</taxon>
        <taxon>Bacillota</taxon>
        <taxon>Clostridia</taxon>
        <taxon>Lachnospirales</taxon>
        <taxon>Vallitaleaceae</taxon>
        <taxon>Vallitalea</taxon>
    </lineage>
</organism>
<dbReference type="FunFam" id="1.10.10.10:FF:000018">
    <property type="entry name" value="DNA-binding response regulator ResD"/>
    <property type="match status" value="1"/>
</dbReference>
<dbReference type="GO" id="GO:0000976">
    <property type="term" value="F:transcription cis-regulatory region binding"/>
    <property type="evidence" value="ECO:0007669"/>
    <property type="project" value="TreeGrafter"/>
</dbReference>
<dbReference type="RefSeq" id="WP_113674608.1">
    <property type="nucleotide sequence ID" value="NZ_CP058561.1"/>
</dbReference>
<keyword evidence="13" id="KW-1185">Reference proteome</keyword>
<dbReference type="PROSITE" id="PS50110">
    <property type="entry name" value="RESPONSE_REGULATORY"/>
    <property type="match status" value="1"/>
</dbReference>
<feature type="modified residue" description="4-aspartylphosphate" evidence="8">
    <location>
        <position position="53"/>
    </location>
</feature>
<evidence type="ECO:0000256" key="6">
    <source>
        <dbReference type="ARBA" id="ARBA00023163"/>
    </source>
</evidence>
<evidence type="ECO:0000256" key="4">
    <source>
        <dbReference type="ARBA" id="ARBA00023015"/>
    </source>
</evidence>
<evidence type="ECO:0000313" key="12">
    <source>
        <dbReference type="EMBL" id="QUH27579.1"/>
    </source>
</evidence>
<dbReference type="PANTHER" id="PTHR48111">
    <property type="entry name" value="REGULATOR OF RPOS"/>
    <property type="match status" value="1"/>
</dbReference>
<dbReference type="SUPFAM" id="SSF52172">
    <property type="entry name" value="CheY-like"/>
    <property type="match status" value="1"/>
</dbReference>
<dbReference type="GO" id="GO:0032993">
    <property type="term" value="C:protein-DNA complex"/>
    <property type="evidence" value="ECO:0007669"/>
    <property type="project" value="TreeGrafter"/>
</dbReference>
<dbReference type="Pfam" id="PF00072">
    <property type="entry name" value="Response_reg"/>
    <property type="match status" value="1"/>
</dbReference>
<evidence type="ECO:0000256" key="5">
    <source>
        <dbReference type="ARBA" id="ARBA00023125"/>
    </source>
</evidence>
<sequence length="232" mass="27135">MATNVLIVDDETHILELLRYNLESNGYKVIQSETGEEALGKLRNNHVDIILLDLMLPGIDGLEVLRKIRGTEAYKEIPVIMLTAKNEEFDTVLGLEMGADDYIGKPFGIHELLARMKAVFRRTKDNKNNREEKEEILYIGELTINKLTHEVTIRDKQLELPLKEFELLYILAKNRGRVFDRQYLLDKIWGYDYYGETRTVDVHIRSLRKKIERDDKNPEHIKTVRGVGYKYK</sequence>
<dbReference type="EMBL" id="CP058561">
    <property type="protein sequence ID" value="QUH27579.1"/>
    <property type="molecule type" value="Genomic_DNA"/>
</dbReference>
<dbReference type="Pfam" id="PF00486">
    <property type="entry name" value="Trans_reg_C"/>
    <property type="match status" value="1"/>
</dbReference>
<accession>A0A8J8SAG6</accession>
<feature type="domain" description="OmpR/PhoB-type" evidence="11">
    <location>
        <begin position="134"/>
        <end position="232"/>
    </location>
</feature>
<name>A0A8J8SAG6_9FIRM</name>
<dbReference type="FunFam" id="3.40.50.2300:FF:000001">
    <property type="entry name" value="DNA-binding response regulator PhoB"/>
    <property type="match status" value="1"/>
</dbReference>
<dbReference type="SMART" id="SM00862">
    <property type="entry name" value="Trans_reg_C"/>
    <property type="match status" value="1"/>
</dbReference>
<gene>
    <name evidence="12" type="ORF">HYG85_01050</name>
</gene>
<dbReference type="PANTHER" id="PTHR48111:SF40">
    <property type="entry name" value="PHOSPHATE REGULON TRANSCRIPTIONAL REGULATORY PROTEIN PHOB"/>
    <property type="match status" value="1"/>
</dbReference>
<dbReference type="InterPro" id="IPR001789">
    <property type="entry name" value="Sig_transdc_resp-reg_receiver"/>
</dbReference>
<feature type="domain" description="Response regulatory" evidence="10">
    <location>
        <begin position="4"/>
        <end position="120"/>
    </location>
</feature>
<dbReference type="GO" id="GO:0005829">
    <property type="term" value="C:cytosol"/>
    <property type="evidence" value="ECO:0007669"/>
    <property type="project" value="TreeGrafter"/>
</dbReference>
<dbReference type="CDD" id="cd00383">
    <property type="entry name" value="trans_reg_C"/>
    <property type="match status" value="1"/>
</dbReference>
<dbReference type="Gene3D" id="1.10.10.10">
    <property type="entry name" value="Winged helix-like DNA-binding domain superfamily/Winged helix DNA-binding domain"/>
    <property type="match status" value="1"/>
</dbReference>
<feature type="DNA-binding region" description="OmpR/PhoB-type" evidence="9">
    <location>
        <begin position="134"/>
        <end position="232"/>
    </location>
</feature>